<feature type="domain" description="SLH" evidence="1">
    <location>
        <begin position="217"/>
        <end position="283"/>
    </location>
</feature>
<dbReference type="Proteomes" id="UP000244338">
    <property type="component" value="Unassembled WGS sequence"/>
</dbReference>
<evidence type="ECO:0000313" key="3">
    <source>
        <dbReference type="Proteomes" id="UP000244338"/>
    </source>
</evidence>
<sequence>MIGFQVRLTYDPKQLQLVPEESGWYEKAIFGATKEVQTYSHKMKPDQGMLEFAQSLSPQSSMSEGFRGYGKIGLFTFIVTERETGQEIELKQDKSILIVGGQAGKNIKHLSNTLVLKVGKTGETPSFDDSRYFSWVGEDLNDTNHERQKSTSSLSRFTDQKAIQNVPWAQDALNRLVEEGILRGFADGSLMPQKSVTRAEFATMLVKTLGVPMVQPSEHHFVDILPTHWAYDYVETAYHNGWIAGLEKNGKRYFEPNRPLKRAEMAALLANLMHETGSGDDRRVTHPFLDLTTVPWAEKAIAALYQEHIVAGKDQTHFDPLNTATRAEISVVTTRILDWLNKQP</sequence>
<dbReference type="EMBL" id="PEBX01000001">
    <property type="protein sequence ID" value="PTQ57937.1"/>
    <property type="molecule type" value="Genomic_DNA"/>
</dbReference>
<reference evidence="3" key="1">
    <citation type="journal article" date="2018" name="Sci. Rep.">
        <title>Lignite coal burning seam in the remote Altai Mountains harbors a hydrogen-driven thermophilic microbial community.</title>
        <authorList>
            <person name="Kadnikov V.V."/>
            <person name="Mardanov A.V."/>
            <person name="Ivasenko D.A."/>
            <person name="Antsiferov D.V."/>
            <person name="Beletsky A.V."/>
            <person name="Karnachuk O.V."/>
            <person name="Ravin N.V."/>
        </authorList>
    </citation>
    <scope>NUCLEOTIDE SEQUENCE [LARGE SCALE GENOMIC DNA]</scope>
</reference>
<organism evidence="2 3">
    <name type="scientific">Candidatus Carbonibacillus altaicus</name>
    <dbReference type="NCBI Taxonomy" id="2163959"/>
    <lineage>
        <taxon>Bacteria</taxon>
        <taxon>Bacillati</taxon>
        <taxon>Bacillota</taxon>
        <taxon>Bacilli</taxon>
        <taxon>Bacillales</taxon>
        <taxon>Candidatus Carbonibacillus</taxon>
    </lineage>
</organism>
<dbReference type="InterPro" id="IPR001119">
    <property type="entry name" value="SLH_dom"/>
</dbReference>
<evidence type="ECO:0000259" key="1">
    <source>
        <dbReference type="PROSITE" id="PS51272"/>
    </source>
</evidence>
<evidence type="ECO:0000313" key="2">
    <source>
        <dbReference type="EMBL" id="PTQ57937.1"/>
    </source>
</evidence>
<proteinExistence type="predicted"/>
<name>A0A2R6Y5I1_9BACL</name>
<dbReference type="InterPro" id="IPR051465">
    <property type="entry name" value="Cell_Envelope_Struct_Comp"/>
</dbReference>
<feature type="domain" description="SLH" evidence="1">
    <location>
        <begin position="156"/>
        <end position="216"/>
    </location>
</feature>
<comment type="caution">
    <text evidence="2">The sequence shown here is derived from an EMBL/GenBank/DDBJ whole genome shotgun (WGS) entry which is preliminary data.</text>
</comment>
<dbReference type="PROSITE" id="PS51272">
    <property type="entry name" value="SLH"/>
    <property type="match status" value="3"/>
</dbReference>
<accession>A0A2R6Y5I1</accession>
<dbReference type="PANTHER" id="PTHR43308">
    <property type="entry name" value="OUTER MEMBRANE PROTEIN ALPHA-RELATED"/>
    <property type="match status" value="1"/>
</dbReference>
<feature type="domain" description="SLH" evidence="1">
    <location>
        <begin position="284"/>
        <end position="344"/>
    </location>
</feature>
<gene>
    <name evidence="2" type="ORF">BSOLF_0448</name>
</gene>
<dbReference type="Pfam" id="PF00395">
    <property type="entry name" value="SLH"/>
    <property type="match status" value="3"/>
</dbReference>
<protein>
    <recommendedName>
        <fullName evidence="1">SLH domain-containing protein</fullName>
    </recommendedName>
</protein>
<dbReference type="PANTHER" id="PTHR43308:SF5">
    <property type="entry name" value="S-LAYER PROTEIN _ PEPTIDOGLYCAN ENDO-BETA-N-ACETYLGLUCOSAMINIDASE"/>
    <property type="match status" value="1"/>
</dbReference>
<dbReference type="AlphaFoldDB" id="A0A2R6Y5I1"/>
<dbReference type="Gene3D" id="2.60.40.680">
    <property type="match status" value="1"/>
</dbReference>